<feature type="transmembrane region" description="Helical" evidence="1">
    <location>
        <begin position="24"/>
        <end position="50"/>
    </location>
</feature>
<reference evidence="2 3" key="1">
    <citation type="submission" date="2019-09" db="EMBL/GenBank/DDBJ databases">
        <title>A chromosome-level genome assembly of the Chinese tupelo Nyssa sinensis.</title>
        <authorList>
            <person name="Yang X."/>
            <person name="Kang M."/>
            <person name="Yang Y."/>
            <person name="Xiong H."/>
            <person name="Wang M."/>
            <person name="Zhang Z."/>
            <person name="Wang Z."/>
            <person name="Wu H."/>
            <person name="Ma T."/>
            <person name="Liu J."/>
            <person name="Xi Z."/>
        </authorList>
    </citation>
    <scope>NUCLEOTIDE SEQUENCE [LARGE SCALE GENOMIC DNA]</scope>
    <source>
        <strain evidence="2">J267</strain>
        <tissue evidence="2">Leaf</tissue>
    </source>
</reference>
<evidence type="ECO:0000313" key="2">
    <source>
        <dbReference type="EMBL" id="KAA8538523.1"/>
    </source>
</evidence>
<evidence type="ECO:0000313" key="3">
    <source>
        <dbReference type="Proteomes" id="UP000325577"/>
    </source>
</evidence>
<keyword evidence="1" id="KW-0472">Membrane</keyword>
<dbReference type="EMBL" id="CM018038">
    <property type="protein sequence ID" value="KAA8538523.1"/>
    <property type="molecule type" value="Genomic_DNA"/>
</dbReference>
<evidence type="ECO:0000256" key="1">
    <source>
        <dbReference type="SAM" id="Phobius"/>
    </source>
</evidence>
<organism evidence="2 3">
    <name type="scientific">Nyssa sinensis</name>
    <dbReference type="NCBI Taxonomy" id="561372"/>
    <lineage>
        <taxon>Eukaryota</taxon>
        <taxon>Viridiplantae</taxon>
        <taxon>Streptophyta</taxon>
        <taxon>Embryophyta</taxon>
        <taxon>Tracheophyta</taxon>
        <taxon>Spermatophyta</taxon>
        <taxon>Magnoliopsida</taxon>
        <taxon>eudicotyledons</taxon>
        <taxon>Gunneridae</taxon>
        <taxon>Pentapetalae</taxon>
        <taxon>asterids</taxon>
        <taxon>Cornales</taxon>
        <taxon>Nyssaceae</taxon>
        <taxon>Nyssa</taxon>
    </lineage>
</organism>
<keyword evidence="3" id="KW-1185">Reference proteome</keyword>
<keyword evidence="1" id="KW-0812">Transmembrane</keyword>
<sequence>MILKGQIILCCYSMYERLLHAGTIALRSSCVFALSLLEVPLIFAVIWLSMAGVDPQWSLCLLAMLFYPKILGLPMSRDRAGL</sequence>
<dbReference type="Proteomes" id="UP000325577">
    <property type="component" value="Linkage Group LG15"/>
</dbReference>
<accession>A0A5J5B5M4</accession>
<name>A0A5J5B5M4_9ASTE</name>
<keyword evidence="1" id="KW-1133">Transmembrane helix</keyword>
<gene>
    <name evidence="2" type="ORF">F0562_028106</name>
</gene>
<protein>
    <submittedName>
        <fullName evidence="2">Uncharacterized protein</fullName>
    </submittedName>
</protein>
<dbReference type="AlphaFoldDB" id="A0A5J5B5M4"/>
<proteinExistence type="predicted"/>